<dbReference type="RefSeq" id="XP_016980055.1">
    <property type="nucleotide sequence ID" value="XM_017124566.1"/>
</dbReference>
<organism evidence="5">
    <name type="scientific">Drosophila rhopaloa</name>
    <name type="common">Fruit fly</name>
    <dbReference type="NCBI Taxonomy" id="1041015"/>
    <lineage>
        <taxon>Eukaryota</taxon>
        <taxon>Metazoa</taxon>
        <taxon>Ecdysozoa</taxon>
        <taxon>Arthropoda</taxon>
        <taxon>Hexapoda</taxon>
        <taxon>Insecta</taxon>
        <taxon>Pterygota</taxon>
        <taxon>Neoptera</taxon>
        <taxon>Endopterygota</taxon>
        <taxon>Diptera</taxon>
        <taxon>Brachycera</taxon>
        <taxon>Muscomorpha</taxon>
        <taxon>Ephydroidea</taxon>
        <taxon>Drosophilidae</taxon>
        <taxon>Drosophila</taxon>
        <taxon>Sophophora</taxon>
    </lineage>
</organism>
<evidence type="ECO:0000313" key="5">
    <source>
        <dbReference type="RefSeq" id="XP_016980055.1"/>
    </source>
</evidence>
<accession>A0A6P4EPF5</accession>
<gene>
    <name evidence="5" type="primary">LOC108045287</name>
    <name evidence="3" type="synonym">108045287</name>
</gene>
<keyword evidence="1" id="KW-0732">Signal</keyword>
<protein>
    <submittedName>
        <fullName evidence="5">Uncharacterized protein LOC108045287</fullName>
    </submittedName>
</protein>
<evidence type="ECO:0000259" key="2">
    <source>
        <dbReference type="Pfam" id="PF01683"/>
    </source>
</evidence>
<dbReference type="InterPro" id="IPR006149">
    <property type="entry name" value="EB_dom"/>
</dbReference>
<feature type="domain" description="EB" evidence="2">
    <location>
        <begin position="94"/>
        <end position="151"/>
    </location>
</feature>
<dbReference type="PANTHER" id="PTHR39069">
    <property type="entry name" value="ECDYSONE-INDUCIBLE GENE E1, ISOFORM A"/>
    <property type="match status" value="1"/>
</dbReference>
<feature type="domain" description="EB" evidence="2">
    <location>
        <begin position="193"/>
        <end position="235"/>
    </location>
</feature>
<dbReference type="PANTHER" id="PTHR39069:SF4">
    <property type="entry name" value="LD24340P"/>
    <property type="match status" value="1"/>
</dbReference>
<dbReference type="Proteomes" id="UP001652680">
    <property type="component" value="Unassembled WGS sequence"/>
</dbReference>
<evidence type="ECO:0000313" key="4">
    <source>
        <dbReference type="Proteomes" id="UP001652680"/>
    </source>
</evidence>
<proteinExistence type="predicted"/>
<dbReference type="OrthoDB" id="5912242at2759"/>
<dbReference type="GeneID" id="108045287"/>
<dbReference type="Pfam" id="PF01683">
    <property type="entry name" value="EB"/>
    <property type="match status" value="2"/>
</dbReference>
<dbReference type="EnsemblMetazoa" id="XM_017124566.2">
    <property type="protein sequence ID" value="XP_016980055.1"/>
    <property type="gene ID" value="LOC108045287"/>
</dbReference>
<sequence length="336" mass="36755">MQLMHGWILLLLARLPEAVRAQDLLELSCSSDAQCAQFERGRCLDMACICTARGSNERVACSPVEEKLTNIIGGSCPCPMPDANCHHRWEQCLCSAGHVPSGDRRRCLKEAIAPGGRCEFQGQCQLADRFSSCSGGQCLCNDQFELHEGRCLAVLQSRCSEDKDCGSCGASLCLTKVKNCGCAASYVHNHNMTKCVTGSGYGGSCEHSAQCKVKLGAGGQCQDHICGCRPSHYPKRVANEEAKEDTAEEDQRERIVCEPIVPFGALCLHDGQCRMKSLLKEANATAPAPMFCNWGECSCSESHRLEDNKCIRVESGAVRSQLSFFLFCLQFIMILY</sequence>
<keyword evidence="4" id="KW-1185">Reference proteome</keyword>
<reference evidence="3" key="3">
    <citation type="submission" date="2025-05" db="UniProtKB">
        <authorList>
            <consortium name="EnsemblMetazoa"/>
        </authorList>
    </citation>
    <scope>IDENTIFICATION</scope>
</reference>
<reference evidence="4" key="1">
    <citation type="journal article" date="2021" name="Elife">
        <title>Highly contiguous assemblies of 101 drosophilid genomes.</title>
        <authorList>
            <person name="Kim B.Y."/>
            <person name="Wang J.R."/>
            <person name="Miller D.E."/>
            <person name="Barmina O."/>
            <person name="Delaney E."/>
            <person name="Thompson A."/>
            <person name="Comeault A.A."/>
            <person name="Peede D."/>
            <person name="D'Agostino E.R."/>
            <person name="Pelaez J."/>
            <person name="Aguilar J.M."/>
            <person name="Haji D."/>
            <person name="Matsunaga T."/>
            <person name="Armstrong E.E."/>
            <person name="Zych M."/>
            <person name="Ogawa Y."/>
            <person name="Stamenkovic-Radak M."/>
            <person name="Jelic M."/>
            <person name="Veselinovic M.S."/>
            <person name="Tanaskovic M."/>
            <person name="Eric P."/>
            <person name="Gao J.J."/>
            <person name="Katoh T.K."/>
            <person name="Toda M.J."/>
            <person name="Watabe H."/>
            <person name="Watada M."/>
            <person name="Davis J.S."/>
            <person name="Moyle L.C."/>
            <person name="Manoli G."/>
            <person name="Bertolini E."/>
            <person name="Kostal V."/>
            <person name="Hawley R.S."/>
            <person name="Takahashi A."/>
            <person name="Jones C.D."/>
            <person name="Price D.K."/>
            <person name="Whiteman N."/>
            <person name="Kopp A."/>
            <person name="Matute D.R."/>
            <person name="Petrov D.A."/>
        </authorList>
    </citation>
    <scope>NUCLEOTIDE SEQUENCE [LARGE SCALE GENOMIC DNA]</scope>
</reference>
<name>A0A6P4EPF5_DRORH</name>
<evidence type="ECO:0000313" key="3">
    <source>
        <dbReference type="EnsemblMetazoa" id="XP_016980055.1"/>
    </source>
</evidence>
<feature type="chain" id="PRO_5027729504" evidence="1">
    <location>
        <begin position="22"/>
        <end position="336"/>
    </location>
</feature>
<dbReference type="AlphaFoldDB" id="A0A6P4EPF5"/>
<evidence type="ECO:0000256" key="1">
    <source>
        <dbReference type="SAM" id="SignalP"/>
    </source>
</evidence>
<reference evidence="5" key="2">
    <citation type="submission" date="2025-04" db="UniProtKB">
        <authorList>
            <consortium name="RefSeq"/>
        </authorList>
    </citation>
    <scope>IDENTIFICATION</scope>
</reference>
<dbReference type="OMA" id="QCAQFER"/>
<feature type="signal peptide" evidence="1">
    <location>
        <begin position="1"/>
        <end position="21"/>
    </location>
</feature>